<dbReference type="EMBL" id="JARQWQ010000055">
    <property type="protein sequence ID" value="KAK2556597.1"/>
    <property type="molecule type" value="Genomic_DNA"/>
</dbReference>
<gene>
    <name evidence="2" type="ORF">P5673_021516</name>
</gene>
<name>A0AAD9Q8C6_ACRCE</name>
<organism evidence="2 3">
    <name type="scientific">Acropora cervicornis</name>
    <name type="common">Staghorn coral</name>
    <dbReference type="NCBI Taxonomy" id="6130"/>
    <lineage>
        <taxon>Eukaryota</taxon>
        <taxon>Metazoa</taxon>
        <taxon>Cnidaria</taxon>
        <taxon>Anthozoa</taxon>
        <taxon>Hexacorallia</taxon>
        <taxon>Scleractinia</taxon>
        <taxon>Astrocoeniina</taxon>
        <taxon>Acroporidae</taxon>
        <taxon>Acropora</taxon>
    </lineage>
</organism>
<feature type="region of interest" description="Disordered" evidence="1">
    <location>
        <begin position="30"/>
        <end position="59"/>
    </location>
</feature>
<evidence type="ECO:0000256" key="1">
    <source>
        <dbReference type="SAM" id="MobiDB-lite"/>
    </source>
</evidence>
<evidence type="ECO:0000313" key="3">
    <source>
        <dbReference type="Proteomes" id="UP001249851"/>
    </source>
</evidence>
<reference evidence="2" key="1">
    <citation type="journal article" date="2023" name="G3 (Bethesda)">
        <title>Whole genome assembly and annotation of the endangered Caribbean coral Acropora cervicornis.</title>
        <authorList>
            <person name="Selwyn J.D."/>
            <person name="Vollmer S.V."/>
        </authorList>
    </citation>
    <scope>NUCLEOTIDE SEQUENCE</scope>
    <source>
        <strain evidence="2">K2</strain>
    </source>
</reference>
<sequence length="59" mass="6527">MVTSKCRQRTQLKTLVERCNSSQFGLALQDNSDSTGEGEIIPRTSSQDVGSIVVERKQN</sequence>
<dbReference type="Proteomes" id="UP001249851">
    <property type="component" value="Unassembled WGS sequence"/>
</dbReference>
<keyword evidence="3" id="KW-1185">Reference proteome</keyword>
<dbReference type="AlphaFoldDB" id="A0AAD9Q8C6"/>
<proteinExistence type="predicted"/>
<evidence type="ECO:0000313" key="2">
    <source>
        <dbReference type="EMBL" id="KAK2556597.1"/>
    </source>
</evidence>
<comment type="caution">
    <text evidence="2">The sequence shown here is derived from an EMBL/GenBank/DDBJ whole genome shotgun (WGS) entry which is preliminary data.</text>
</comment>
<reference evidence="2" key="2">
    <citation type="journal article" date="2023" name="Science">
        <title>Genomic signatures of disease resistance in endangered staghorn corals.</title>
        <authorList>
            <person name="Vollmer S.V."/>
            <person name="Selwyn J.D."/>
            <person name="Despard B.A."/>
            <person name="Roesel C.L."/>
        </authorList>
    </citation>
    <scope>NUCLEOTIDE SEQUENCE</scope>
    <source>
        <strain evidence="2">K2</strain>
    </source>
</reference>
<accession>A0AAD9Q8C6</accession>
<protein>
    <submittedName>
        <fullName evidence="2">Uncharacterized protein</fullName>
    </submittedName>
</protein>